<evidence type="ECO:0000259" key="15">
    <source>
        <dbReference type="Pfam" id="PF07715"/>
    </source>
</evidence>
<evidence type="ECO:0000259" key="14">
    <source>
        <dbReference type="Pfam" id="PF00593"/>
    </source>
</evidence>
<dbReference type="RefSeq" id="WP_206572716.1">
    <property type="nucleotide sequence ID" value="NZ_JAFKCV010000002.1"/>
</dbReference>
<dbReference type="GO" id="GO:0044718">
    <property type="term" value="P:siderophore transmembrane transport"/>
    <property type="evidence" value="ECO:0007669"/>
    <property type="project" value="TreeGrafter"/>
</dbReference>
<evidence type="ECO:0000256" key="11">
    <source>
        <dbReference type="PROSITE-ProRule" id="PRU01360"/>
    </source>
</evidence>
<comment type="subcellular location">
    <subcellularLocation>
        <location evidence="1 11">Cell outer membrane</location>
        <topology evidence="1 11">Multi-pass membrane protein</topology>
    </subcellularLocation>
</comment>
<protein>
    <submittedName>
        <fullName evidence="16">TonB-dependent receptor</fullName>
    </submittedName>
</protein>
<dbReference type="EMBL" id="JAFKCV010000002">
    <property type="protein sequence ID" value="MBN7824617.1"/>
    <property type="molecule type" value="Genomic_DNA"/>
</dbReference>
<dbReference type="InterPro" id="IPR039426">
    <property type="entry name" value="TonB-dep_rcpt-like"/>
</dbReference>
<dbReference type="AlphaFoldDB" id="A0A939DL25"/>
<dbReference type="PANTHER" id="PTHR30069">
    <property type="entry name" value="TONB-DEPENDENT OUTER MEMBRANE RECEPTOR"/>
    <property type="match status" value="1"/>
</dbReference>
<proteinExistence type="inferred from homology"/>
<dbReference type="PANTHER" id="PTHR30069:SF29">
    <property type="entry name" value="HEMOGLOBIN AND HEMOGLOBIN-HAPTOGLOBIN-BINDING PROTEIN 1-RELATED"/>
    <property type="match status" value="1"/>
</dbReference>
<evidence type="ECO:0000256" key="9">
    <source>
        <dbReference type="ARBA" id="ARBA00023170"/>
    </source>
</evidence>
<keyword evidence="4 11" id="KW-1134">Transmembrane beta strand</keyword>
<evidence type="ECO:0000256" key="8">
    <source>
        <dbReference type="ARBA" id="ARBA00023136"/>
    </source>
</evidence>
<organism evidence="16 17">
    <name type="scientific">Bowmanella dokdonensis</name>
    <dbReference type="NCBI Taxonomy" id="751969"/>
    <lineage>
        <taxon>Bacteria</taxon>
        <taxon>Pseudomonadati</taxon>
        <taxon>Pseudomonadota</taxon>
        <taxon>Gammaproteobacteria</taxon>
        <taxon>Alteromonadales</taxon>
        <taxon>Alteromonadaceae</taxon>
        <taxon>Bowmanella</taxon>
    </lineage>
</organism>
<comment type="caution">
    <text evidence="16">The sequence shown here is derived from an EMBL/GenBank/DDBJ whole genome shotgun (WGS) entry which is preliminary data.</text>
</comment>
<evidence type="ECO:0000256" key="6">
    <source>
        <dbReference type="ARBA" id="ARBA00022729"/>
    </source>
</evidence>
<evidence type="ECO:0000256" key="2">
    <source>
        <dbReference type="ARBA" id="ARBA00008143"/>
    </source>
</evidence>
<keyword evidence="8 11" id="KW-0472">Membrane</keyword>
<evidence type="ECO:0000256" key="13">
    <source>
        <dbReference type="SAM" id="SignalP"/>
    </source>
</evidence>
<evidence type="ECO:0000256" key="3">
    <source>
        <dbReference type="ARBA" id="ARBA00022448"/>
    </source>
</evidence>
<evidence type="ECO:0000256" key="12">
    <source>
        <dbReference type="RuleBase" id="RU003357"/>
    </source>
</evidence>
<keyword evidence="6 13" id="KW-0732">Signal</keyword>
<dbReference type="GO" id="GO:0009279">
    <property type="term" value="C:cell outer membrane"/>
    <property type="evidence" value="ECO:0007669"/>
    <property type="project" value="UniProtKB-SubCell"/>
</dbReference>
<dbReference type="GO" id="GO:0015344">
    <property type="term" value="F:siderophore uptake transmembrane transporter activity"/>
    <property type="evidence" value="ECO:0007669"/>
    <property type="project" value="TreeGrafter"/>
</dbReference>
<dbReference type="Gene3D" id="2.170.130.10">
    <property type="entry name" value="TonB-dependent receptor, plug domain"/>
    <property type="match status" value="1"/>
</dbReference>
<dbReference type="PROSITE" id="PS52016">
    <property type="entry name" value="TONB_DEPENDENT_REC_3"/>
    <property type="match status" value="1"/>
</dbReference>
<keyword evidence="5 11" id="KW-0812">Transmembrane</keyword>
<feature type="domain" description="TonB-dependent receptor-like beta-barrel" evidence="14">
    <location>
        <begin position="309"/>
        <end position="667"/>
    </location>
</feature>
<keyword evidence="17" id="KW-1185">Reference proteome</keyword>
<name>A0A939DL25_9ALTE</name>
<evidence type="ECO:0000313" key="17">
    <source>
        <dbReference type="Proteomes" id="UP000664654"/>
    </source>
</evidence>
<feature type="domain" description="TonB-dependent receptor plug" evidence="15">
    <location>
        <begin position="60"/>
        <end position="170"/>
    </location>
</feature>
<keyword evidence="7 12" id="KW-0798">TonB box</keyword>
<keyword evidence="3 11" id="KW-0813">Transport</keyword>
<sequence>MSMLKFTSLGPMQAGLSLLMVSLCLPLSASEQFQQDGTDMMDFYGDVEFVSIATGTQKPLNKAPAVASVITAAEIAASGARSLAELLQAVPGVHVAHSSQLMAPKFIIRGIASTFNAQTLVLIDGVPISSLVRGDRHTVWGHFPVQSIQRIEVLRGPGSAIYGADAFAGVVNIITKTSADIDRTRAGAGAGSFNSRDAWLNTKASLGELSVGLSLEYLTTAGHGEFIHHDAQTNLDLLGLAPPASLAPGPVSTGYEGMDVRLSASYRDLEVKWSYQDRDDVGTGQGIAFALDPEGRLGGERSLFQVRLQDLLETEHHKVDLSVSHYRSSQNIEQNLILLPPGTFFGAYPEGLIGNPAWQERTSGLKLSGDYARLNGHQILWGLGYRVEEVYSVFESKNFNADFSPKGAIVDVSGTDEAFLPTARRENAFAFVQDEYRLSPDWALTAGLRYDHYSDFGDTFNPRLALVWATTLKLTTKFLYGRAFRAPAFAETEVINNPVALGNPALAPEVIDTLELAFNYQQSAMVDLYLNLYLFEASDLISFVPDDKANTATAQNFSEVSGLGAELESRLRWSENLDAVINLSWQHTEDSATDSPLAGAPSVQAFARLNWKFADHWTLYSSVNFVGERKRGYLDYRKDLEGYVDVALTLHYQVTEQTRLTLRADNLLSDNIRETSEGPSLTSPGIDIPGDIPQAGRAWFASLEHRF</sequence>
<comment type="similarity">
    <text evidence="2">Belongs to the TonB-dependent receptor family. Hemoglobin/haptoglobin binding protein subfamily.</text>
</comment>
<dbReference type="CDD" id="cd01347">
    <property type="entry name" value="ligand_gated_channel"/>
    <property type="match status" value="1"/>
</dbReference>
<dbReference type="Pfam" id="PF00593">
    <property type="entry name" value="TonB_dep_Rec_b-barrel"/>
    <property type="match status" value="1"/>
</dbReference>
<accession>A0A939DL25</accession>
<dbReference type="InterPro" id="IPR037066">
    <property type="entry name" value="Plug_dom_sf"/>
</dbReference>
<dbReference type="SUPFAM" id="SSF56935">
    <property type="entry name" value="Porins"/>
    <property type="match status" value="1"/>
</dbReference>
<gene>
    <name evidence="16" type="ORF">J0A66_05185</name>
</gene>
<dbReference type="InterPro" id="IPR000531">
    <property type="entry name" value="Beta-barrel_TonB"/>
</dbReference>
<evidence type="ECO:0000256" key="1">
    <source>
        <dbReference type="ARBA" id="ARBA00004571"/>
    </source>
</evidence>
<evidence type="ECO:0000256" key="7">
    <source>
        <dbReference type="ARBA" id="ARBA00023077"/>
    </source>
</evidence>
<dbReference type="Pfam" id="PF07715">
    <property type="entry name" value="Plug"/>
    <property type="match status" value="1"/>
</dbReference>
<evidence type="ECO:0000256" key="4">
    <source>
        <dbReference type="ARBA" id="ARBA00022452"/>
    </source>
</evidence>
<evidence type="ECO:0000256" key="10">
    <source>
        <dbReference type="ARBA" id="ARBA00023237"/>
    </source>
</evidence>
<evidence type="ECO:0000313" key="16">
    <source>
        <dbReference type="EMBL" id="MBN7824617.1"/>
    </source>
</evidence>
<keyword evidence="9 16" id="KW-0675">Receptor</keyword>
<dbReference type="Gene3D" id="2.40.170.20">
    <property type="entry name" value="TonB-dependent receptor, beta-barrel domain"/>
    <property type="match status" value="1"/>
</dbReference>
<feature type="chain" id="PRO_5037644551" evidence="13">
    <location>
        <begin position="30"/>
        <end position="707"/>
    </location>
</feature>
<dbReference type="InterPro" id="IPR036942">
    <property type="entry name" value="Beta-barrel_TonB_sf"/>
</dbReference>
<dbReference type="InterPro" id="IPR012910">
    <property type="entry name" value="Plug_dom"/>
</dbReference>
<keyword evidence="10 11" id="KW-0998">Cell outer membrane</keyword>
<feature type="signal peptide" evidence="13">
    <location>
        <begin position="1"/>
        <end position="29"/>
    </location>
</feature>
<evidence type="ECO:0000256" key="5">
    <source>
        <dbReference type="ARBA" id="ARBA00022692"/>
    </source>
</evidence>
<reference evidence="16" key="1">
    <citation type="submission" date="2021-03" db="EMBL/GenBank/DDBJ databases">
        <title>novel species isolated from a fishpond in China.</title>
        <authorList>
            <person name="Lu H."/>
            <person name="Cai Z."/>
        </authorList>
    </citation>
    <scope>NUCLEOTIDE SEQUENCE</scope>
    <source>
        <strain evidence="16">JCM 30855</strain>
    </source>
</reference>
<dbReference type="Proteomes" id="UP000664654">
    <property type="component" value="Unassembled WGS sequence"/>
</dbReference>